<dbReference type="OrthoDB" id="6776994at2759"/>
<proteinExistence type="predicted"/>
<organism evidence="3 4">
    <name type="scientific">Trichonephila inaurata madagascariensis</name>
    <dbReference type="NCBI Taxonomy" id="2747483"/>
    <lineage>
        <taxon>Eukaryota</taxon>
        <taxon>Metazoa</taxon>
        <taxon>Ecdysozoa</taxon>
        <taxon>Arthropoda</taxon>
        <taxon>Chelicerata</taxon>
        <taxon>Arachnida</taxon>
        <taxon>Araneae</taxon>
        <taxon>Araneomorphae</taxon>
        <taxon>Entelegynae</taxon>
        <taxon>Araneoidea</taxon>
        <taxon>Nephilidae</taxon>
        <taxon>Trichonephila</taxon>
        <taxon>Trichonephila inaurata</taxon>
    </lineage>
</organism>
<evidence type="ECO:0000259" key="2">
    <source>
        <dbReference type="Pfam" id="PF20700"/>
    </source>
</evidence>
<name>A0A8X6WVG4_9ARAC</name>
<dbReference type="EMBL" id="BMAV01002877">
    <property type="protein sequence ID" value="GFY42084.1"/>
    <property type="molecule type" value="Genomic_DNA"/>
</dbReference>
<accession>A0A8X6WVG4</accession>
<dbReference type="InterPro" id="IPR049012">
    <property type="entry name" value="Mutator_transp_dom"/>
</dbReference>
<dbReference type="AlphaFoldDB" id="A0A8X6WVG4"/>
<protein>
    <recommendedName>
        <fullName evidence="2">Mutator-like transposase domain-containing protein</fullName>
    </recommendedName>
</protein>
<dbReference type="Proteomes" id="UP000886998">
    <property type="component" value="Unassembled WGS sequence"/>
</dbReference>
<evidence type="ECO:0000313" key="3">
    <source>
        <dbReference type="EMBL" id="GFY42084.1"/>
    </source>
</evidence>
<comment type="caution">
    <text evidence="3">The sequence shown here is derived from an EMBL/GenBank/DDBJ whole genome shotgun (WGS) entry which is preliminary data.</text>
</comment>
<sequence>MGNRKNRNSTSKYKFKGNRYTNKNNTNDIDKNIKSAPTASEIKLQNDSKISSTVENEDKNSDTLRTIGKGHSAARKLCSAINVNFPSKRPAFRFLEKKLEHVSNKVVCKIMNEAAAEVHKKNNFDEVIQCSVSVNGTWQRRGHLSLNGCVSVISIDNARDLSVCLDLGHSIRGIDLARPEADHEAGRHPGVRPNVDRHPQPPLQRRVLRSQRGESRVGTPFSQASLMKLVLPTPCPKCTNDTSRGWWMNAAEKRAPLPLSSLTADEWTRHRTQWTGTGHWTSIGFLVTEDQIPFKCIF</sequence>
<reference evidence="3" key="1">
    <citation type="submission" date="2020-08" db="EMBL/GenBank/DDBJ databases">
        <title>Multicomponent nature underlies the extraordinary mechanical properties of spider dragline silk.</title>
        <authorList>
            <person name="Kono N."/>
            <person name="Nakamura H."/>
            <person name="Mori M."/>
            <person name="Yoshida Y."/>
            <person name="Ohtoshi R."/>
            <person name="Malay A.D."/>
            <person name="Moran D.A.P."/>
            <person name="Tomita M."/>
            <person name="Numata K."/>
            <person name="Arakawa K."/>
        </authorList>
    </citation>
    <scope>NUCLEOTIDE SEQUENCE</scope>
</reference>
<feature type="compositionally biased region" description="Basic residues" evidence="1">
    <location>
        <begin position="1"/>
        <end position="17"/>
    </location>
</feature>
<evidence type="ECO:0000256" key="1">
    <source>
        <dbReference type="SAM" id="MobiDB-lite"/>
    </source>
</evidence>
<feature type="region of interest" description="Disordered" evidence="1">
    <location>
        <begin position="1"/>
        <end position="32"/>
    </location>
</feature>
<keyword evidence="4" id="KW-1185">Reference proteome</keyword>
<dbReference type="Pfam" id="PF20700">
    <property type="entry name" value="Mutator"/>
    <property type="match status" value="1"/>
</dbReference>
<gene>
    <name evidence="3" type="primary">NCL1_41721</name>
    <name evidence="3" type="ORF">TNIN_259681</name>
</gene>
<feature type="domain" description="Mutator-like transposase" evidence="2">
    <location>
        <begin position="64"/>
        <end position="157"/>
    </location>
</feature>
<evidence type="ECO:0000313" key="4">
    <source>
        <dbReference type="Proteomes" id="UP000886998"/>
    </source>
</evidence>